<dbReference type="GO" id="GO:0016836">
    <property type="term" value="F:hydro-lyase activity"/>
    <property type="evidence" value="ECO:0007669"/>
    <property type="project" value="InterPro"/>
</dbReference>
<comment type="caution">
    <text evidence="2">The sequence shown here is derived from an EMBL/GenBank/DDBJ whole genome shotgun (WGS) entry which is preliminary data.</text>
</comment>
<dbReference type="Gene3D" id="3.40.1190.20">
    <property type="match status" value="1"/>
</dbReference>
<evidence type="ECO:0000313" key="2">
    <source>
        <dbReference type="EMBL" id="GAI43140.1"/>
    </source>
</evidence>
<dbReference type="EMBL" id="BARV01023996">
    <property type="protein sequence ID" value="GAI43140.1"/>
    <property type="molecule type" value="Genomic_DNA"/>
</dbReference>
<sequence length="118" mass="12646">YRHRSTARLLLVKGAVDYVVCGGDILATIAEPNVPELEAIGGTGDTITGLVSAFTYAGLELHEAAIIAAKANRMAGEIARATPATRVRQIIEQFPIVFKEHLCQWSGVCYMEGGNQSD</sequence>
<reference evidence="2" key="1">
    <citation type="journal article" date="2014" name="Front. Microbiol.">
        <title>High frequency of phylogenetically diverse reductive dehalogenase-homologous genes in deep subseafloor sedimentary metagenomes.</title>
        <authorList>
            <person name="Kawai M."/>
            <person name="Futagami T."/>
            <person name="Toyoda A."/>
            <person name="Takaki Y."/>
            <person name="Nishi S."/>
            <person name="Hori S."/>
            <person name="Arai W."/>
            <person name="Tsubouchi T."/>
            <person name="Morono Y."/>
            <person name="Uchiyama I."/>
            <person name="Ito T."/>
            <person name="Fujiyama A."/>
            <person name="Inagaki F."/>
            <person name="Takami H."/>
        </authorList>
    </citation>
    <scope>NUCLEOTIDE SEQUENCE</scope>
    <source>
        <strain evidence="2">Expedition CK06-06</strain>
    </source>
</reference>
<name>X1PWA9_9ZZZZ</name>
<dbReference type="Pfam" id="PF01256">
    <property type="entry name" value="Carb_kinase"/>
    <property type="match status" value="1"/>
</dbReference>
<organism evidence="2">
    <name type="scientific">marine sediment metagenome</name>
    <dbReference type="NCBI Taxonomy" id="412755"/>
    <lineage>
        <taxon>unclassified sequences</taxon>
        <taxon>metagenomes</taxon>
        <taxon>ecological metagenomes</taxon>
    </lineage>
</organism>
<feature type="non-terminal residue" evidence="2">
    <location>
        <position position="1"/>
    </location>
</feature>
<feature type="domain" description="YjeF C-terminal" evidence="1">
    <location>
        <begin position="9"/>
        <end position="85"/>
    </location>
</feature>
<proteinExistence type="predicted"/>
<protein>
    <recommendedName>
        <fullName evidence="1">YjeF C-terminal domain-containing protein</fullName>
    </recommendedName>
</protein>
<accession>X1PWA9</accession>
<evidence type="ECO:0000259" key="1">
    <source>
        <dbReference type="Pfam" id="PF01256"/>
    </source>
</evidence>
<gene>
    <name evidence="2" type="ORF">S06H3_39256</name>
</gene>
<dbReference type="InterPro" id="IPR000631">
    <property type="entry name" value="CARKD"/>
</dbReference>
<dbReference type="InterPro" id="IPR029056">
    <property type="entry name" value="Ribokinase-like"/>
</dbReference>
<dbReference type="SUPFAM" id="SSF53613">
    <property type="entry name" value="Ribokinase-like"/>
    <property type="match status" value="1"/>
</dbReference>
<dbReference type="AlphaFoldDB" id="X1PWA9"/>